<evidence type="ECO:0000259" key="10">
    <source>
        <dbReference type="PROSITE" id="PS50113"/>
    </source>
</evidence>
<dbReference type="InterPro" id="IPR004358">
    <property type="entry name" value="Sig_transdc_His_kin-like_C"/>
</dbReference>
<keyword evidence="4" id="KW-0808">Transferase</keyword>
<evidence type="ECO:0000259" key="9">
    <source>
        <dbReference type="PROSITE" id="PS50110"/>
    </source>
</evidence>
<feature type="coiled-coil region" evidence="7">
    <location>
        <begin position="107"/>
        <end position="147"/>
    </location>
</feature>
<dbReference type="Proteomes" id="UP000030700">
    <property type="component" value="Unassembled WGS sequence"/>
</dbReference>
<feature type="domain" description="Histidine kinase" evidence="8">
    <location>
        <begin position="632"/>
        <end position="852"/>
    </location>
</feature>
<evidence type="ECO:0000256" key="6">
    <source>
        <dbReference type="PROSITE-ProRule" id="PRU00169"/>
    </source>
</evidence>
<dbReference type="GO" id="GO:0009927">
    <property type="term" value="F:histidine phosphotransfer kinase activity"/>
    <property type="evidence" value="ECO:0007669"/>
    <property type="project" value="TreeGrafter"/>
</dbReference>
<dbReference type="SUPFAM" id="SSF55874">
    <property type="entry name" value="ATPase domain of HSP90 chaperone/DNA topoisomerase II/histidine kinase"/>
    <property type="match status" value="1"/>
</dbReference>
<dbReference type="PANTHER" id="PTHR43047:SF64">
    <property type="entry name" value="HISTIDINE KINASE CONTAINING CHEY-HOMOLOGOUS RECEIVER DOMAIN AND PAS DOMAIN-RELATED"/>
    <property type="match status" value="1"/>
</dbReference>
<dbReference type="AlphaFoldDB" id="A0A0S6VSK5"/>
<reference evidence="11" key="1">
    <citation type="journal article" date="2015" name="PeerJ">
        <title>First genomic representation of candidate bacterial phylum KSB3 points to enhanced environmental sensing as a trigger of wastewater bulking.</title>
        <authorList>
            <person name="Sekiguchi Y."/>
            <person name="Ohashi A."/>
            <person name="Parks D.H."/>
            <person name="Yamauchi T."/>
            <person name="Tyson G.W."/>
            <person name="Hugenholtz P."/>
        </authorList>
    </citation>
    <scope>NUCLEOTIDE SEQUENCE [LARGE SCALE GENOMIC DNA]</scope>
</reference>
<dbReference type="PANTHER" id="PTHR43047">
    <property type="entry name" value="TWO-COMPONENT HISTIDINE PROTEIN KINASE"/>
    <property type="match status" value="1"/>
</dbReference>
<evidence type="ECO:0000313" key="12">
    <source>
        <dbReference type="Proteomes" id="UP000030700"/>
    </source>
</evidence>
<dbReference type="SUPFAM" id="SSF52172">
    <property type="entry name" value="CheY-like"/>
    <property type="match status" value="2"/>
</dbReference>
<feature type="modified residue" description="4-aspartylphosphate" evidence="6">
    <location>
        <position position="51"/>
    </location>
</feature>
<accession>A0A0S6VSK5</accession>
<dbReference type="Pfam" id="PF01590">
    <property type="entry name" value="GAF"/>
    <property type="match status" value="1"/>
</dbReference>
<evidence type="ECO:0000256" key="1">
    <source>
        <dbReference type="ARBA" id="ARBA00000085"/>
    </source>
</evidence>
<dbReference type="PROSITE" id="PS50110">
    <property type="entry name" value="RESPONSE_REGULATORY"/>
    <property type="match status" value="2"/>
</dbReference>
<dbReference type="InterPro" id="IPR036097">
    <property type="entry name" value="HisK_dim/P_sf"/>
</dbReference>
<dbReference type="InterPro" id="IPR005467">
    <property type="entry name" value="His_kinase_dom"/>
</dbReference>
<proteinExistence type="predicted"/>
<protein>
    <recommendedName>
        <fullName evidence="2">histidine kinase</fullName>
        <ecNumber evidence="2">2.7.13.3</ecNumber>
    </recommendedName>
</protein>
<keyword evidence="5 11" id="KW-0418">Kinase</keyword>
<evidence type="ECO:0000256" key="3">
    <source>
        <dbReference type="ARBA" id="ARBA00022553"/>
    </source>
</evidence>
<dbReference type="InterPro" id="IPR029016">
    <property type="entry name" value="GAF-like_dom_sf"/>
</dbReference>
<dbReference type="InterPro" id="IPR000700">
    <property type="entry name" value="PAS-assoc_C"/>
</dbReference>
<dbReference type="Pfam" id="PF02518">
    <property type="entry name" value="HATPase_c"/>
    <property type="match status" value="1"/>
</dbReference>
<dbReference type="InterPro" id="IPR013656">
    <property type="entry name" value="PAS_4"/>
</dbReference>
<dbReference type="InterPro" id="IPR036890">
    <property type="entry name" value="HATPase_C_sf"/>
</dbReference>
<dbReference type="CDD" id="cd00082">
    <property type="entry name" value="HisKA"/>
    <property type="match status" value="1"/>
</dbReference>
<dbReference type="InterPro" id="IPR003661">
    <property type="entry name" value="HisK_dim/P_dom"/>
</dbReference>
<dbReference type="PROSITE" id="PS50109">
    <property type="entry name" value="HIS_KIN"/>
    <property type="match status" value="1"/>
</dbReference>
<keyword evidence="3 6" id="KW-0597">Phosphoprotein</keyword>
<evidence type="ECO:0000259" key="8">
    <source>
        <dbReference type="PROSITE" id="PS50109"/>
    </source>
</evidence>
<keyword evidence="12" id="KW-1185">Reference proteome</keyword>
<dbReference type="InterPro" id="IPR011006">
    <property type="entry name" value="CheY-like_superfamily"/>
</dbReference>
<dbReference type="EC" id="2.7.13.3" evidence="2"/>
<evidence type="ECO:0000256" key="7">
    <source>
        <dbReference type="SAM" id="Coils"/>
    </source>
</evidence>
<dbReference type="SMART" id="SM00448">
    <property type="entry name" value="REC"/>
    <property type="match status" value="2"/>
</dbReference>
<keyword evidence="7" id="KW-0175">Coiled coil</keyword>
<dbReference type="SMART" id="SM00387">
    <property type="entry name" value="HATPase_c"/>
    <property type="match status" value="1"/>
</dbReference>
<dbReference type="SMART" id="SM00065">
    <property type="entry name" value="GAF"/>
    <property type="match status" value="1"/>
</dbReference>
<dbReference type="PROSITE" id="PS50113">
    <property type="entry name" value="PAC"/>
    <property type="match status" value="1"/>
</dbReference>
<dbReference type="InterPro" id="IPR003018">
    <property type="entry name" value="GAF"/>
</dbReference>
<dbReference type="SUPFAM" id="SSF55781">
    <property type="entry name" value="GAF domain-like"/>
    <property type="match status" value="1"/>
</dbReference>
<evidence type="ECO:0000313" key="11">
    <source>
        <dbReference type="EMBL" id="GAK50338.1"/>
    </source>
</evidence>
<dbReference type="Gene3D" id="3.30.565.10">
    <property type="entry name" value="Histidine kinase-like ATPase, C-terminal domain"/>
    <property type="match status" value="1"/>
</dbReference>
<dbReference type="Gene3D" id="3.30.450.20">
    <property type="entry name" value="PAS domain"/>
    <property type="match status" value="1"/>
</dbReference>
<dbReference type="SMART" id="SM00388">
    <property type="entry name" value="HisKA"/>
    <property type="match status" value="1"/>
</dbReference>
<dbReference type="SUPFAM" id="SSF55785">
    <property type="entry name" value="PYP-like sensor domain (PAS domain)"/>
    <property type="match status" value="1"/>
</dbReference>
<feature type="modified residue" description="4-aspartylphosphate" evidence="6">
    <location>
        <position position="925"/>
    </location>
</feature>
<dbReference type="EMBL" id="DF820456">
    <property type="protein sequence ID" value="GAK50338.1"/>
    <property type="molecule type" value="Genomic_DNA"/>
</dbReference>
<dbReference type="CDD" id="cd16922">
    <property type="entry name" value="HATPase_EvgS-ArcB-TorS-like"/>
    <property type="match status" value="1"/>
</dbReference>
<dbReference type="InterPro" id="IPR035965">
    <property type="entry name" value="PAS-like_dom_sf"/>
</dbReference>
<dbReference type="InterPro" id="IPR003594">
    <property type="entry name" value="HATPase_dom"/>
</dbReference>
<gene>
    <name evidence="11" type="ORF">U14_01566</name>
</gene>
<dbReference type="Gene3D" id="3.30.450.40">
    <property type="match status" value="1"/>
</dbReference>
<dbReference type="STRING" id="1499966.U14_01566"/>
<evidence type="ECO:0000256" key="5">
    <source>
        <dbReference type="ARBA" id="ARBA00022777"/>
    </source>
</evidence>
<dbReference type="InterPro" id="IPR001789">
    <property type="entry name" value="Sig_transdc_resp-reg_receiver"/>
</dbReference>
<feature type="domain" description="Response regulatory" evidence="9">
    <location>
        <begin position="876"/>
        <end position="992"/>
    </location>
</feature>
<organism evidence="11">
    <name type="scientific">Candidatus Moduliflexus flocculans</name>
    <dbReference type="NCBI Taxonomy" id="1499966"/>
    <lineage>
        <taxon>Bacteria</taxon>
        <taxon>Candidatus Moduliflexota</taxon>
        <taxon>Candidatus Moduliflexia</taxon>
        <taxon>Candidatus Moduliflexales</taxon>
        <taxon>Candidatus Moduliflexaceae</taxon>
    </lineage>
</organism>
<dbReference type="Pfam" id="PF00072">
    <property type="entry name" value="Response_reg"/>
    <property type="match status" value="2"/>
</dbReference>
<dbReference type="FunFam" id="3.30.565.10:FF:000010">
    <property type="entry name" value="Sensor histidine kinase RcsC"/>
    <property type="match status" value="1"/>
</dbReference>
<evidence type="ECO:0000256" key="4">
    <source>
        <dbReference type="ARBA" id="ARBA00022679"/>
    </source>
</evidence>
<comment type="catalytic activity">
    <reaction evidence="1">
        <text>ATP + protein L-histidine = ADP + protein N-phospho-L-histidine.</text>
        <dbReference type="EC" id="2.7.13.3"/>
    </reaction>
</comment>
<dbReference type="SUPFAM" id="SSF47384">
    <property type="entry name" value="Homodimeric domain of signal transducing histidine kinase"/>
    <property type="match status" value="1"/>
</dbReference>
<feature type="domain" description="PAC" evidence="10">
    <location>
        <begin position="512"/>
        <end position="575"/>
    </location>
</feature>
<dbReference type="Gene3D" id="1.10.287.130">
    <property type="match status" value="1"/>
</dbReference>
<dbReference type="HOGENOM" id="CLU_000445_114_15_0"/>
<dbReference type="GO" id="GO:0000155">
    <property type="term" value="F:phosphorelay sensor kinase activity"/>
    <property type="evidence" value="ECO:0007669"/>
    <property type="project" value="InterPro"/>
</dbReference>
<sequence>MKTLLVEDDAPLRLLFGKQISALGHEVQSCSTAQEALTMSQEEAFNLFVLDLGLPDMDGIELCRRLRSMPSGRFAMVLIITGRDLPGDLEDVLDAGADDFLAKPIYFEQLKVRLSIMEQRFQQLLQRQQAENALQQGFRMVQRAKKEWESTADALSHVVCLLDSRQHVIRANRAIETWGLGQVTTLNDTDVHHLFHPNCQLKKCLFNEFLQIGWEKLPQKISSDKEIFDAPLARWLKLQLRPILVESAINERETFAVFILEDITSYKQIQDALIKQDRLLLGVAGALEHLIVVAEFETAIIQALKTLAFSADVDRIYIFENHLHPETEELLMSQRFEWDRFTASPQTNHPNFQNISYRSTGLQRWYDTLTTGLTISGLYRELPPEEQAFLAPQNIMAILLVPIFIGERFWGFIGFEDCHQQRQWRGEEEAVLMALAAGLGEALARETMEQQLRQTSSDLRAIFQSLPDEYFRLAADGSVLDYNIAQGEDMYLSSETFMGKWASGLLPEKVEQQFEQAMAKVRKSKKLMAIEYAFPMPDKQKHYEEIRLLPFLDDQLLVVARDITERKLAEEELRKHRDHLEELVQERTTKLRAANQLLQQEVQRRKQTEEALRELNQQLEVASQHKSQFLSRMSHELRTPLNAMIGYTALTLNALRDSLSPKHLDHLTKAEQSAKSLLHLINDVLDFSKIEAGHIEVLLEEIDLTEIIEDVAVVAEGLLLNKTVEFKKEIAPDLPQIQSDYTKVKQILNNLVGNAIKFTTQGQVTLRAHQEAQNASIRVEVADTGSGIPPEKLSRIFEPFKQADATISKQYGGTGLGLAISKRFCEMLGIEIGVNSEPGKGSLFWLHLPCIAVAQAERAQTPQQETAALSAENLRSILLVDDDQMTLEVMEDALTTTGYTVYTGKSGREGLELALANTPDIIIMDLLMDDMDGFEATRRLKTHDRTKAIPVIACSAVATTEFQQKARESGCIGYMTKPIHPDQLVEQITRSLQAT</sequence>
<dbReference type="PRINTS" id="PR00344">
    <property type="entry name" value="BCTRLSENSOR"/>
</dbReference>
<evidence type="ECO:0000256" key="2">
    <source>
        <dbReference type="ARBA" id="ARBA00012438"/>
    </source>
</evidence>
<dbReference type="Pfam" id="PF08448">
    <property type="entry name" value="PAS_4"/>
    <property type="match status" value="1"/>
</dbReference>
<feature type="coiled-coil region" evidence="7">
    <location>
        <begin position="566"/>
        <end position="625"/>
    </location>
</feature>
<dbReference type="Gene3D" id="3.40.50.2300">
    <property type="match status" value="2"/>
</dbReference>
<dbReference type="GO" id="GO:0005886">
    <property type="term" value="C:plasma membrane"/>
    <property type="evidence" value="ECO:0007669"/>
    <property type="project" value="TreeGrafter"/>
</dbReference>
<dbReference type="Pfam" id="PF00512">
    <property type="entry name" value="HisKA"/>
    <property type="match status" value="1"/>
</dbReference>
<feature type="domain" description="Response regulatory" evidence="9">
    <location>
        <begin position="2"/>
        <end position="118"/>
    </location>
</feature>
<name>A0A0S6VSK5_9BACT</name>